<keyword evidence="2" id="KW-0472">Membrane</keyword>
<evidence type="ECO:0000256" key="2">
    <source>
        <dbReference type="SAM" id="Phobius"/>
    </source>
</evidence>
<dbReference type="AlphaFoldDB" id="A0A7D4PXJ5"/>
<keyword evidence="2" id="KW-0812">Transmembrane</keyword>
<protein>
    <submittedName>
        <fullName evidence="3">Uncharacterized protein</fullName>
    </submittedName>
</protein>
<gene>
    <name evidence="3" type="ORF">HQM25_01605</name>
</gene>
<sequence>MDDFWLAALWSLLPTVVVSALFFYVLRSIIRADRNERREYARIEAQERAKRGLPPASASRAADEPAADTAAPAAS</sequence>
<keyword evidence="2" id="KW-1133">Transmembrane helix</keyword>
<evidence type="ECO:0000313" key="4">
    <source>
        <dbReference type="Proteomes" id="UP000502498"/>
    </source>
</evidence>
<accession>A0A7D4PXJ5</accession>
<name>A0A7D4PXJ5_9MICO</name>
<reference evidence="3 4" key="1">
    <citation type="submission" date="2020-05" db="EMBL/GenBank/DDBJ databases">
        <title>Strain PA2F3 complete genome.</title>
        <authorList>
            <person name="Kim Y.-S."/>
            <person name="Kim S.-J."/>
            <person name="Jung H.-k."/>
            <person name="Kim S.-E."/>
            <person name="Kim K.-H."/>
        </authorList>
    </citation>
    <scope>NUCLEOTIDE SEQUENCE [LARGE SCALE GENOMIC DNA]</scope>
    <source>
        <strain evidence="3 4">PA2F3</strain>
    </source>
</reference>
<dbReference type="RefSeq" id="WP_172991455.1">
    <property type="nucleotide sequence ID" value="NZ_CP054038.1"/>
</dbReference>
<proteinExistence type="predicted"/>
<dbReference type="EMBL" id="CP054038">
    <property type="protein sequence ID" value="QKJ21034.1"/>
    <property type="molecule type" value="Genomic_DNA"/>
</dbReference>
<organism evidence="3 4">
    <name type="scientific">Microbacterium hominis</name>
    <dbReference type="NCBI Taxonomy" id="162426"/>
    <lineage>
        <taxon>Bacteria</taxon>
        <taxon>Bacillati</taxon>
        <taxon>Actinomycetota</taxon>
        <taxon>Actinomycetes</taxon>
        <taxon>Micrococcales</taxon>
        <taxon>Microbacteriaceae</taxon>
        <taxon>Microbacterium</taxon>
    </lineage>
</organism>
<evidence type="ECO:0000313" key="3">
    <source>
        <dbReference type="EMBL" id="QKJ21034.1"/>
    </source>
</evidence>
<dbReference type="Proteomes" id="UP000502498">
    <property type="component" value="Chromosome"/>
</dbReference>
<feature type="transmembrane region" description="Helical" evidence="2">
    <location>
        <begin position="6"/>
        <end position="26"/>
    </location>
</feature>
<feature type="region of interest" description="Disordered" evidence="1">
    <location>
        <begin position="46"/>
        <end position="75"/>
    </location>
</feature>
<evidence type="ECO:0000256" key="1">
    <source>
        <dbReference type="SAM" id="MobiDB-lite"/>
    </source>
</evidence>